<evidence type="ECO:0008006" key="4">
    <source>
        <dbReference type="Google" id="ProtNLM"/>
    </source>
</evidence>
<evidence type="ECO:0000256" key="2">
    <source>
        <dbReference type="SAM" id="MobiDB-lite"/>
    </source>
</evidence>
<evidence type="ECO:0000256" key="1">
    <source>
        <dbReference type="SAM" id="Coils"/>
    </source>
</evidence>
<feature type="region of interest" description="Disordered" evidence="2">
    <location>
        <begin position="209"/>
        <end position="232"/>
    </location>
</feature>
<feature type="coiled-coil region" evidence="1">
    <location>
        <begin position="234"/>
        <end position="268"/>
    </location>
</feature>
<sequence length="325" mass="36849">MLIVLGFAVALLLALVLGKMLWGQAIGLGKRRSRREDPLTVASLQADKDKLRAEAAMLSRKLELRLNDLKTRLAEQTAEVSRNRNRVDRLAGEIKDRENQIAKRDDEILALKIQVAPLEQELVIRTQSAQQLKEQLRDKDERLQNKSTLIDTLQDQLKTALNANSIVGQTDVSAKERLQIRIADLTDLSKQIESQRVQLTQQHSELQTLTGVINKDKPSGKKKKGKKSNKDAYVEQLDTSTAKIEKQLEEAERETDELQKELVRLDEDWNDKLKQLDGMKTPDMAETEKQKTDQEANEGEQKTSNVVSLASRIRSLQSDLKGQKK</sequence>
<feature type="compositionally biased region" description="Polar residues" evidence="2">
    <location>
        <begin position="302"/>
        <end position="325"/>
    </location>
</feature>
<feature type="region of interest" description="Disordered" evidence="2">
    <location>
        <begin position="269"/>
        <end position="325"/>
    </location>
</feature>
<accession>A0A3B0S0Z9</accession>
<dbReference type="EMBL" id="UOEC01000115">
    <property type="protein sequence ID" value="VAV94098.1"/>
    <property type="molecule type" value="Genomic_DNA"/>
</dbReference>
<feature type="coiled-coil region" evidence="1">
    <location>
        <begin position="41"/>
        <end position="86"/>
    </location>
</feature>
<evidence type="ECO:0000313" key="3">
    <source>
        <dbReference type="EMBL" id="VAV94098.1"/>
    </source>
</evidence>
<organism evidence="3">
    <name type="scientific">hydrothermal vent metagenome</name>
    <dbReference type="NCBI Taxonomy" id="652676"/>
    <lineage>
        <taxon>unclassified sequences</taxon>
        <taxon>metagenomes</taxon>
        <taxon>ecological metagenomes</taxon>
    </lineage>
</organism>
<name>A0A3B0S0Z9_9ZZZZ</name>
<dbReference type="AlphaFoldDB" id="A0A3B0S0Z9"/>
<keyword evidence="1" id="KW-0175">Coiled coil</keyword>
<protein>
    <recommendedName>
        <fullName evidence="4">Chromosome partition protein Smc</fullName>
    </recommendedName>
</protein>
<feature type="coiled-coil region" evidence="1">
    <location>
        <begin position="126"/>
        <end position="202"/>
    </location>
</feature>
<reference evidence="3" key="1">
    <citation type="submission" date="2018-06" db="EMBL/GenBank/DDBJ databases">
        <authorList>
            <person name="Zhirakovskaya E."/>
        </authorList>
    </citation>
    <scope>NUCLEOTIDE SEQUENCE</scope>
</reference>
<gene>
    <name evidence="3" type="ORF">MNBD_ALPHA08-1964</name>
</gene>
<proteinExistence type="predicted"/>